<dbReference type="GO" id="GO:0008168">
    <property type="term" value="F:methyltransferase activity"/>
    <property type="evidence" value="ECO:0007669"/>
    <property type="project" value="InterPro"/>
</dbReference>
<dbReference type="PANTHER" id="PTHR34208">
    <property type="entry name" value="S-ADENOSYL-L-METHIONINE-DEPENDENT METHYLTRANSFERASE-RELATED"/>
    <property type="match status" value="1"/>
</dbReference>
<dbReference type="PANTHER" id="PTHR34208:SF15">
    <property type="entry name" value="PROTEIN, PUTATIVE-RELATED"/>
    <property type="match status" value="1"/>
</dbReference>
<organism evidence="2 3">
    <name type="scientific">Vigna angularis var. angularis</name>
    <dbReference type="NCBI Taxonomy" id="157739"/>
    <lineage>
        <taxon>Eukaryota</taxon>
        <taxon>Viridiplantae</taxon>
        <taxon>Streptophyta</taxon>
        <taxon>Embryophyta</taxon>
        <taxon>Tracheophyta</taxon>
        <taxon>Spermatophyta</taxon>
        <taxon>Magnoliopsida</taxon>
        <taxon>eudicotyledons</taxon>
        <taxon>Gunneridae</taxon>
        <taxon>Pentapetalae</taxon>
        <taxon>rosids</taxon>
        <taxon>fabids</taxon>
        <taxon>Fabales</taxon>
        <taxon>Fabaceae</taxon>
        <taxon>Papilionoideae</taxon>
        <taxon>50 kb inversion clade</taxon>
        <taxon>NPAAA clade</taxon>
        <taxon>indigoferoid/millettioid clade</taxon>
        <taxon>Phaseoleae</taxon>
        <taxon>Vigna</taxon>
    </lineage>
</organism>
<evidence type="ECO:0000313" key="3">
    <source>
        <dbReference type="Proteomes" id="UP000291084"/>
    </source>
</evidence>
<gene>
    <name evidence="2" type="primary">Vigan.02G056100</name>
    <name evidence="2" type="ORF">VIGAN_02056100</name>
</gene>
<dbReference type="InterPro" id="IPR044689">
    <property type="entry name" value="CGR2/3"/>
</dbReference>
<keyword evidence="3" id="KW-1185">Reference proteome</keyword>
<evidence type="ECO:0008006" key="4">
    <source>
        <dbReference type="Google" id="ProtNLM"/>
    </source>
</evidence>
<keyword evidence="1" id="KW-0472">Membrane</keyword>
<accession>A0A0S3RB11</accession>
<reference evidence="2 3" key="1">
    <citation type="journal article" date="2015" name="Sci. Rep.">
        <title>The power of single molecule real-time sequencing technology in the de novo assembly of a eukaryotic genome.</title>
        <authorList>
            <person name="Sakai H."/>
            <person name="Naito K."/>
            <person name="Ogiso-Tanaka E."/>
            <person name="Takahashi Y."/>
            <person name="Iseki K."/>
            <person name="Muto C."/>
            <person name="Satou K."/>
            <person name="Teruya K."/>
            <person name="Shiroma A."/>
            <person name="Shimoji M."/>
            <person name="Hirano T."/>
            <person name="Itoh T."/>
            <person name="Kaga A."/>
            <person name="Tomooka N."/>
        </authorList>
    </citation>
    <scope>NUCLEOTIDE SEQUENCE [LARGE SCALE GENOMIC DNA]</scope>
    <source>
        <strain evidence="3">cv. Shumari</strain>
    </source>
</reference>
<dbReference type="Proteomes" id="UP000291084">
    <property type="component" value="Chromosome 2"/>
</dbReference>
<feature type="transmembrane region" description="Helical" evidence="1">
    <location>
        <begin position="69"/>
        <end position="90"/>
    </location>
</feature>
<keyword evidence="1" id="KW-0812">Transmembrane</keyword>
<evidence type="ECO:0000256" key="1">
    <source>
        <dbReference type="SAM" id="Phobius"/>
    </source>
</evidence>
<dbReference type="InterPro" id="IPR029063">
    <property type="entry name" value="SAM-dependent_MTases_sf"/>
</dbReference>
<dbReference type="AlphaFoldDB" id="A0A0S3RB11"/>
<feature type="transmembrane region" description="Helical" evidence="1">
    <location>
        <begin position="31"/>
        <end position="49"/>
    </location>
</feature>
<sequence>MMSRRPVNLSRRFGDSGGGLFSSSKSKTSPALSVGLIILGGLFLIGYVYKGSGLIPIVSYLNSDAMILFLFYERAFIYFSSLLLFIGGFGSRLESFSRLQDLPNAGDSLCTGEVPRAIPILKKAYGDSLHKVLHVGPDTCYVVSKLLKEEETEAWGIEPYDIEDADANCKALIRKGIVRMADIKFPLPYRPKAFSLVIISDALDFLSPRYLNKTLPDLARVSTDGIVIFTGFPDNKKAKGADVSKYGKTAKMRSSSWWVRYFLQINLEENDAASKKFAQASTKSSYIPNCQIFHLKSLN</sequence>
<dbReference type="Gene3D" id="3.40.50.150">
    <property type="entry name" value="Vaccinia Virus protein VP39"/>
    <property type="match status" value="1"/>
</dbReference>
<dbReference type="EMBL" id="AP015035">
    <property type="protein sequence ID" value="BAT77944.1"/>
    <property type="molecule type" value="Genomic_DNA"/>
</dbReference>
<name>A0A0S3RB11_PHAAN</name>
<evidence type="ECO:0000313" key="2">
    <source>
        <dbReference type="EMBL" id="BAT77944.1"/>
    </source>
</evidence>
<dbReference type="OrthoDB" id="745247at2759"/>
<keyword evidence="1" id="KW-1133">Transmembrane helix</keyword>
<dbReference type="GO" id="GO:0045488">
    <property type="term" value="P:pectin metabolic process"/>
    <property type="evidence" value="ECO:0007669"/>
    <property type="project" value="InterPro"/>
</dbReference>
<proteinExistence type="predicted"/>
<protein>
    <recommendedName>
        <fullName evidence="4">Methyltransferase type 11 domain-containing protein</fullName>
    </recommendedName>
</protein>